<dbReference type="EC" id="6.3.4.20" evidence="9"/>
<comment type="similarity">
    <text evidence="8">Belongs to the QueC family.</text>
</comment>
<keyword evidence="2" id="KW-0436">Ligase</keyword>
<dbReference type="GO" id="GO:0046872">
    <property type="term" value="F:metal ion binding"/>
    <property type="evidence" value="ECO:0007669"/>
    <property type="project" value="UniProtKB-KW"/>
</dbReference>
<evidence type="ECO:0000313" key="11">
    <source>
        <dbReference type="EMBL" id="MBI3016231.1"/>
    </source>
</evidence>
<keyword evidence="6" id="KW-0862">Zinc</keyword>
<dbReference type="AlphaFoldDB" id="A0A932GS97"/>
<sequence length="180" mass="19239">MAVLVSGGIDSAALLAFYLRQRFNVRALFVDFGQPAAKQESHAARAVCKHYGVRLSIMTVKAGAAFSAGEIPGRNAFLVFATVLVCGAQPGMIAIGIHEGPPYYDCSEGFLKSIQTVVDGYAAGRIKVAAPFLKWGKQTIWEFCKKVGVPVDSTYSCEKGGVRPCGRCLSCKDREALSAL</sequence>
<comment type="pathway">
    <text evidence="1">Purine metabolism; 7-cyano-7-deazaguanine biosynthesis.</text>
</comment>
<organism evidence="11 12">
    <name type="scientific">Tectimicrobiota bacterium</name>
    <dbReference type="NCBI Taxonomy" id="2528274"/>
    <lineage>
        <taxon>Bacteria</taxon>
        <taxon>Pseudomonadati</taxon>
        <taxon>Nitrospinota/Tectimicrobiota group</taxon>
        <taxon>Candidatus Tectimicrobiota</taxon>
    </lineage>
</organism>
<keyword evidence="5" id="KW-0671">Queuosine biosynthesis</keyword>
<gene>
    <name evidence="11" type="ORF">HYY65_14475</name>
</gene>
<dbReference type="EMBL" id="JACPSX010000279">
    <property type="protein sequence ID" value="MBI3016231.1"/>
    <property type="molecule type" value="Genomic_DNA"/>
</dbReference>
<comment type="catalytic activity">
    <reaction evidence="10">
        <text>7-carboxy-7-carbaguanine + NH4(+) + 2 ATP = 7-cyano-7-carbaguanine + 2 AMP + 2 diphosphate + 2 H(+)</text>
        <dbReference type="Rhea" id="RHEA:27982"/>
        <dbReference type="ChEBI" id="CHEBI:15378"/>
        <dbReference type="ChEBI" id="CHEBI:28938"/>
        <dbReference type="ChEBI" id="CHEBI:30616"/>
        <dbReference type="ChEBI" id="CHEBI:33019"/>
        <dbReference type="ChEBI" id="CHEBI:45075"/>
        <dbReference type="ChEBI" id="CHEBI:61036"/>
        <dbReference type="ChEBI" id="CHEBI:456215"/>
        <dbReference type="EC" id="6.3.4.20"/>
    </reaction>
</comment>
<evidence type="ECO:0000256" key="5">
    <source>
        <dbReference type="ARBA" id="ARBA00022785"/>
    </source>
</evidence>
<dbReference type="InterPro" id="IPR014729">
    <property type="entry name" value="Rossmann-like_a/b/a_fold"/>
</dbReference>
<dbReference type="GO" id="GO:0008616">
    <property type="term" value="P:tRNA queuosine(34) biosynthetic process"/>
    <property type="evidence" value="ECO:0007669"/>
    <property type="project" value="UniProtKB-KW"/>
</dbReference>
<dbReference type="SUPFAM" id="SSF52402">
    <property type="entry name" value="Adenine nucleotide alpha hydrolases-like"/>
    <property type="match status" value="1"/>
</dbReference>
<reference evidence="11" key="1">
    <citation type="submission" date="2020-07" db="EMBL/GenBank/DDBJ databases">
        <title>Huge and variable diversity of episymbiotic CPR bacteria and DPANN archaea in groundwater ecosystems.</title>
        <authorList>
            <person name="He C.Y."/>
            <person name="Keren R."/>
            <person name="Whittaker M."/>
            <person name="Farag I.F."/>
            <person name="Doudna J."/>
            <person name="Cate J.H.D."/>
            <person name="Banfield J.F."/>
        </authorList>
    </citation>
    <scope>NUCLEOTIDE SEQUENCE</scope>
    <source>
        <strain evidence="11">NC_groundwater_717_Ag_S-0.2um_59_8</strain>
    </source>
</reference>
<name>A0A932GS97_UNCTE</name>
<evidence type="ECO:0000256" key="7">
    <source>
        <dbReference type="ARBA" id="ARBA00022840"/>
    </source>
</evidence>
<dbReference type="GO" id="GO:0005524">
    <property type="term" value="F:ATP binding"/>
    <property type="evidence" value="ECO:0007669"/>
    <property type="project" value="UniProtKB-KW"/>
</dbReference>
<accession>A0A932GS97</accession>
<evidence type="ECO:0000313" key="12">
    <source>
        <dbReference type="Proteomes" id="UP000741360"/>
    </source>
</evidence>
<dbReference type="Gene3D" id="3.40.50.620">
    <property type="entry name" value="HUPs"/>
    <property type="match status" value="1"/>
</dbReference>
<evidence type="ECO:0000256" key="10">
    <source>
        <dbReference type="ARBA" id="ARBA00047890"/>
    </source>
</evidence>
<keyword evidence="3" id="KW-0479">Metal-binding</keyword>
<keyword evidence="4" id="KW-0547">Nucleotide-binding</keyword>
<evidence type="ECO:0000256" key="2">
    <source>
        <dbReference type="ARBA" id="ARBA00022598"/>
    </source>
</evidence>
<proteinExistence type="inferred from homology"/>
<evidence type="ECO:0000256" key="6">
    <source>
        <dbReference type="ARBA" id="ARBA00022833"/>
    </source>
</evidence>
<evidence type="ECO:0000256" key="1">
    <source>
        <dbReference type="ARBA" id="ARBA00005061"/>
    </source>
</evidence>
<dbReference type="PANTHER" id="PTHR42914">
    <property type="entry name" value="7-CYANO-7-DEAZAGUANINE SYNTHASE"/>
    <property type="match status" value="1"/>
</dbReference>
<dbReference type="Pfam" id="PF06508">
    <property type="entry name" value="QueC"/>
    <property type="match status" value="2"/>
</dbReference>
<evidence type="ECO:0000256" key="4">
    <source>
        <dbReference type="ARBA" id="ARBA00022741"/>
    </source>
</evidence>
<evidence type="ECO:0000256" key="8">
    <source>
        <dbReference type="ARBA" id="ARBA00037993"/>
    </source>
</evidence>
<keyword evidence="7" id="KW-0067">ATP-binding</keyword>
<protein>
    <recommendedName>
        <fullName evidence="9">7-cyano-7-deazaguanine synthase</fullName>
        <ecNumber evidence="9">6.3.4.20</ecNumber>
    </recommendedName>
</protein>
<comment type="caution">
    <text evidence="11">The sequence shown here is derived from an EMBL/GenBank/DDBJ whole genome shotgun (WGS) entry which is preliminary data.</text>
</comment>
<evidence type="ECO:0000256" key="9">
    <source>
        <dbReference type="ARBA" id="ARBA00039149"/>
    </source>
</evidence>
<dbReference type="Proteomes" id="UP000741360">
    <property type="component" value="Unassembled WGS sequence"/>
</dbReference>
<evidence type="ECO:0000256" key="3">
    <source>
        <dbReference type="ARBA" id="ARBA00022723"/>
    </source>
</evidence>
<dbReference type="PANTHER" id="PTHR42914:SF1">
    <property type="entry name" value="7-CYANO-7-DEAZAGUANINE SYNTHASE"/>
    <property type="match status" value="1"/>
</dbReference>
<dbReference type="GO" id="GO:0016874">
    <property type="term" value="F:ligase activity"/>
    <property type="evidence" value="ECO:0007669"/>
    <property type="project" value="UniProtKB-KW"/>
</dbReference>
<dbReference type="InterPro" id="IPR018317">
    <property type="entry name" value="QueC"/>
</dbReference>